<accession>V5BZV6</accession>
<dbReference type="InterPro" id="IPR013974">
    <property type="entry name" value="SAF"/>
</dbReference>
<name>V5BZV6_9GAMM</name>
<dbReference type="Pfam" id="PF17656">
    <property type="entry name" value="ChapFlgA_N"/>
    <property type="match status" value="1"/>
</dbReference>
<evidence type="ECO:0000313" key="10">
    <source>
        <dbReference type="Proteomes" id="UP000017842"/>
    </source>
</evidence>
<evidence type="ECO:0000313" key="9">
    <source>
        <dbReference type="EMBL" id="ESS73364.1"/>
    </source>
</evidence>
<dbReference type="EMBL" id="AYLO01000025">
    <property type="protein sequence ID" value="ESS73364.1"/>
    <property type="molecule type" value="Genomic_DNA"/>
</dbReference>
<keyword evidence="10" id="KW-1185">Reference proteome</keyword>
<evidence type="ECO:0000256" key="2">
    <source>
        <dbReference type="ARBA" id="ARBA00010474"/>
    </source>
</evidence>
<dbReference type="InterPro" id="IPR017585">
    <property type="entry name" value="SAF_FlgA"/>
</dbReference>
<dbReference type="Gene3D" id="2.30.30.760">
    <property type="match status" value="1"/>
</dbReference>
<evidence type="ECO:0000256" key="1">
    <source>
        <dbReference type="ARBA" id="ARBA00004418"/>
    </source>
</evidence>
<dbReference type="InterPro" id="IPR039246">
    <property type="entry name" value="Flagellar_FlgA"/>
</dbReference>
<evidence type="ECO:0000259" key="8">
    <source>
        <dbReference type="SMART" id="SM00858"/>
    </source>
</evidence>
<gene>
    <name evidence="9" type="primary">flgA</name>
    <name evidence="9" type="ORF">MGMO_25c00420</name>
</gene>
<keyword evidence="4" id="KW-0732">Signal</keyword>
<dbReference type="InterPro" id="IPR041231">
    <property type="entry name" value="FlgA_N"/>
</dbReference>
<comment type="similarity">
    <text evidence="2 7">Belongs to the FlgA family.</text>
</comment>
<sequence length="231" mass="25370">MIKNRFTLIALGLALVTPCRAEDKFQSLDSIYGFVKETIEQSVKTSAEYEVSVLPLDDQLKLPECTRPLEVFKATDLIKAGRATIGVRCNADKKWSIFASAVIKVYEHVVILTQAVQRGEIITAQHLAIEKRDVSKCRGDFIVQTEQVENKQAARNLPAGFILGARSFVEPPMVKRKDKITISSAQPGFAIQMSGIAMMDGVKGQLIKVKNENSGRIVGATVIEPGLVLVK</sequence>
<dbReference type="CDD" id="cd11614">
    <property type="entry name" value="SAF_CpaB_FlgA_like"/>
    <property type="match status" value="1"/>
</dbReference>
<dbReference type="NCBIfam" id="TIGR03170">
    <property type="entry name" value="flgA_cterm"/>
    <property type="match status" value="1"/>
</dbReference>
<evidence type="ECO:0000256" key="3">
    <source>
        <dbReference type="ARBA" id="ARBA00014754"/>
    </source>
</evidence>
<protein>
    <recommendedName>
        <fullName evidence="3 7">Flagella basal body P-ring formation protein FlgA</fullName>
    </recommendedName>
</protein>
<dbReference type="PANTHER" id="PTHR36307">
    <property type="entry name" value="FLAGELLA BASAL BODY P-RING FORMATION PROTEIN FLGA"/>
    <property type="match status" value="1"/>
</dbReference>
<proteinExistence type="inferred from homology"/>
<dbReference type="GO" id="GO:0042597">
    <property type="term" value="C:periplasmic space"/>
    <property type="evidence" value="ECO:0007669"/>
    <property type="project" value="UniProtKB-SubCell"/>
</dbReference>
<keyword evidence="9" id="KW-0282">Flagellum</keyword>
<dbReference type="STRING" id="1116472.MGMO_25c00420"/>
<evidence type="ECO:0000256" key="7">
    <source>
        <dbReference type="RuleBase" id="RU362063"/>
    </source>
</evidence>
<comment type="function">
    <text evidence="6 7">Involved in the assembly process of the P-ring formation. It may associate with FlgF on the rod constituting a structure essential for the P-ring assembly or may act as a modulator protein for the P-ring assembly.</text>
</comment>
<feature type="domain" description="SAF" evidence="8">
    <location>
        <begin position="107"/>
        <end position="169"/>
    </location>
</feature>
<dbReference type="OrthoDB" id="1669037at2"/>
<dbReference type="RefSeq" id="WP_023493677.1">
    <property type="nucleotide sequence ID" value="NZ_AYLO01000025.1"/>
</dbReference>
<dbReference type="Gene3D" id="3.90.1210.10">
    <property type="entry name" value="Antifreeze-like/N-acetylneuraminic acid synthase C-terminal domain"/>
    <property type="match status" value="1"/>
</dbReference>
<keyword evidence="7" id="KW-1005">Bacterial flagellum biogenesis</keyword>
<dbReference type="SMART" id="SM00858">
    <property type="entry name" value="SAF"/>
    <property type="match status" value="1"/>
</dbReference>
<dbReference type="AlphaFoldDB" id="V5BZV6"/>
<organism evidence="9 10">
    <name type="scientific">Methyloglobulus morosus KoM1</name>
    <dbReference type="NCBI Taxonomy" id="1116472"/>
    <lineage>
        <taxon>Bacteria</taxon>
        <taxon>Pseudomonadati</taxon>
        <taxon>Pseudomonadota</taxon>
        <taxon>Gammaproteobacteria</taxon>
        <taxon>Methylococcales</taxon>
        <taxon>Methylococcaceae</taxon>
        <taxon>Methyloglobulus</taxon>
    </lineage>
</organism>
<keyword evidence="5 7" id="KW-0574">Periplasm</keyword>
<comment type="subcellular location">
    <subcellularLocation>
        <location evidence="1 7">Periplasm</location>
    </subcellularLocation>
</comment>
<dbReference type="GO" id="GO:0044780">
    <property type="term" value="P:bacterial-type flagellum assembly"/>
    <property type="evidence" value="ECO:0007669"/>
    <property type="project" value="InterPro"/>
</dbReference>
<dbReference type="PANTHER" id="PTHR36307:SF1">
    <property type="entry name" value="FLAGELLA BASAL BODY P-RING FORMATION PROTEIN FLGA"/>
    <property type="match status" value="1"/>
</dbReference>
<dbReference type="eggNOG" id="COG1261">
    <property type="taxonomic scope" value="Bacteria"/>
</dbReference>
<dbReference type="Proteomes" id="UP000017842">
    <property type="component" value="Unassembled WGS sequence"/>
</dbReference>
<evidence type="ECO:0000256" key="5">
    <source>
        <dbReference type="ARBA" id="ARBA00022764"/>
    </source>
</evidence>
<reference evidence="9 10" key="1">
    <citation type="journal article" date="2013" name="Genome Announc.">
        <title>Draft Genome Sequence of the Methanotrophic Gammaproteobacterium Methyloglobulus morosus DSM 22980 Strain KoM1.</title>
        <authorList>
            <person name="Poehlein A."/>
            <person name="Deutzmann J.S."/>
            <person name="Daniel R."/>
            <person name="Simeonova D.D."/>
        </authorList>
    </citation>
    <scope>NUCLEOTIDE SEQUENCE [LARGE SCALE GENOMIC DNA]</scope>
    <source>
        <strain evidence="9 10">KoM1</strain>
    </source>
</reference>
<evidence type="ECO:0000256" key="6">
    <source>
        <dbReference type="ARBA" id="ARBA00025643"/>
    </source>
</evidence>
<keyword evidence="9" id="KW-0966">Cell projection</keyword>
<dbReference type="Pfam" id="PF13144">
    <property type="entry name" value="ChapFlgA"/>
    <property type="match status" value="1"/>
</dbReference>
<keyword evidence="9" id="KW-0969">Cilium</keyword>
<comment type="caution">
    <text evidence="9">The sequence shown here is derived from an EMBL/GenBank/DDBJ whole genome shotgun (WGS) entry which is preliminary data.</text>
</comment>
<evidence type="ECO:0000256" key="4">
    <source>
        <dbReference type="ARBA" id="ARBA00022729"/>
    </source>
</evidence>